<evidence type="ECO:0000256" key="2">
    <source>
        <dbReference type="ARBA" id="ARBA00009558"/>
    </source>
</evidence>
<evidence type="ECO:0000256" key="10">
    <source>
        <dbReference type="ARBA" id="ARBA00047597"/>
    </source>
</evidence>
<keyword evidence="4" id="KW-0800">Toxin</keyword>
<dbReference type="InterPro" id="IPR000768">
    <property type="entry name" value="ART"/>
</dbReference>
<evidence type="ECO:0000256" key="4">
    <source>
        <dbReference type="ARBA" id="ARBA00022656"/>
    </source>
</evidence>
<dbReference type="SUPFAM" id="SSF56399">
    <property type="entry name" value="ADP-ribosylation"/>
    <property type="match status" value="1"/>
</dbReference>
<keyword evidence="6 11" id="KW-0808">Transferase</keyword>
<proteinExistence type="inferred from homology"/>
<keyword evidence="5 11" id="KW-0328">Glycosyltransferase</keyword>
<keyword evidence="7" id="KW-0548">Nucleotidyltransferase</keyword>
<keyword evidence="9" id="KW-0843">Virulence</keyword>
<dbReference type="InterPro" id="IPR050999">
    <property type="entry name" value="ADP-ribosyltransferase_ARG"/>
</dbReference>
<keyword evidence="8 11" id="KW-0521">NADP</keyword>
<evidence type="ECO:0000256" key="8">
    <source>
        <dbReference type="ARBA" id="ARBA00022857"/>
    </source>
</evidence>
<protein>
    <recommendedName>
        <fullName evidence="11">NAD(P)(+)--arginine ADP-ribosyltransferase</fullName>
        <ecNumber evidence="11">2.4.2.31</ecNumber>
    </recommendedName>
    <alternativeName>
        <fullName evidence="11">Mono(ADP-ribosyl)transferase</fullName>
    </alternativeName>
</protein>
<evidence type="ECO:0000313" key="13">
    <source>
        <dbReference type="Proteomes" id="UP001369086"/>
    </source>
</evidence>
<dbReference type="PANTHER" id="PTHR10339">
    <property type="entry name" value="ADP-RIBOSYLTRANSFERASE"/>
    <property type="match status" value="1"/>
</dbReference>
<dbReference type="EC" id="2.4.2.31" evidence="11"/>
<evidence type="ECO:0000256" key="11">
    <source>
        <dbReference type="RuleBase" id="RU361228"/>
    </source>
</evidence>
<keyword evidence="3" id="KW-0964">Secreted</keyword>
<dbReference type="EMBL" id="JAHFZB010000040">
    <property type="protein sequence ID" value="KAK6469101.1"/>
    <property type="molecule type" value="Genomic_DNA"/>
</dbReference>
<keyword evidence="11" id="KW-0520">NAD</keyword>
<dbReference type="Proteomes" id="UP001369086">
    <property type="component" value="Unassembled WGS sequence"/>
</dbReference>
<dbReference type="Pfam" id="PF01129">
    <property type="entry name" value="ART"/>
    <property type="match status" value="1"/>
</dbReference>
<comment type="subcellular location">
    <subcellularLocation>
        <location evidence="1">Secreted</location>
    </subcellularLocation>
</comment>
<evidence type="ECO:0000256" key="1">
    <source>
        <dbReference type="ARBA" id="ARBA00004613"/>
    </source>
</evidence>
<organism evidence="12 13">
    <name type="scientific">Huso huso</name>
    <name type="common">Beluga</name>
    <name type="synonym">Acipenser huso</name>
    <dbReference type="NCBI Taxonomy" id="61971"/>
    <lineage>
        <taxon>Eukaryota</taxon>
        <taxon>Metazoa</taxon>
        <taxon>Chordata</taxon>
        <taxon>Craniata</taxon>
        <taxon>Vertebrata</taxon>
        <taxon>Euteleostomi</taxon>
        <taxon>Actinopterygii</taxon>
        <taxon>Chondrostei</taxon>
        <taxon>Acipenseriformes</taxon>
        <taxon>Acipenseridae</taxon>
        <taxon>Huso</taxon>
    </lineage>
</organism>
<evidence type="ECO:0000313" key="12">
    <source>
        <dbReference type="EMBL" id="KAK6469101.1"/>
    </source>
</evidence>
<dbReference type="PRINTS" id="PR00970">
    <property type="entry name" value="RIBTRNSFRASE"/>
</dbReference>
<dbReference type="PROSITE" id="PS51996">
    <property type="entry name" value="TR_MART"/>
    <property type="match status" value="1"/>
</dbReference>
<accession>A0ABR0Y9K5</accession>
<reference evidence="12 13" key="1">
    <citation type="submission" date="2021-05" db="EMBL/GenBank/DDBJ databases">
        <authorList>
            <person name="Zahm M."/>
            <person name="Klopp C."/>
            <person name="Cabau C."/>
            <person name="Kuhl H."/>
            <person name="Suciu R."/>
            <person name="Ciorpac M."/>
            <person name="Holostenco D."/>
            <person name="Gessner J."/>
            <person name="Wuertz S."/>
            <person name="Hohne C."/>
            <person name="Stock M."/>
            <person name="Gislard M."/>
            <person name="Lluch J."/>
            <person name="Milhes M."/>
            <person name="Lampietro C."/>
            <person name="Lopez Roques C."/>
            <person name="Donnadieu C."/>
            <person name="Du K."/>
            <person name="Schartl M."/>
            <person name="Guiguen Y."/>
        </authorList>
    </citation>
    <scope>NUCLEOTIDE SEQUENCE [LARGE SCALE GENOMIC DNA]</scope>
    <source>
        <strain evidence="12">Hh-F2</strain>
        <tissue evidence="12">Blood</tissue>
    </source>
</reference>
<evidence type="ECO:0000256" key="7">
    <source>
        <dbReference type="ARBA" id="ARBA00022695"/>
    </source>
</evidence>
<comment type="similarity">
    <text evidence="2 11">Belongs to the Arg-specific ADP-ribosyltransferase family.</text>
</comment>
<dbReference type="PROSITE" id="PS01291">
    <property type="entry name" value="ART"/>
    <property type="match status" value="1"/>
</dbReference>
<gene>
    <name evidence="12" type="ORF">HHUSO_G32500</name>
</gene>
<comment type="catalytic activity">
    <reaction evidence="10 11">
        <text>L-arginyl-[protein] + NAD(+) = N(omega)-(ADP-D-ribosyl)-L-arginyl-[protein] + nicotinamide + H(+)</text>
        <dbReference type="Rhea" id="RHEA:19149"/>
        <dbReference type="Rhea" id="RHEA-COMP:10532"/>
        <dbReference type="Rhea" id="RHEA-COMP:15087"/>
        <dbReference type="ChEBI" id="CHEBI:15378"/>
        <dbReference type="ChEBI" id="CHEBI:17154"/>
        <dbReference type="ChEBI" id="CHEBI:29965"/>
        <dbReference type="ChEBI" id="CHEBI:57540"/>
        <dbReference type="ChEBI" id="CHEBI:142554"/>
        <dbReference type="EC" id="2.4.2.31"/>
    </reaction>
</comment>
<comment type="caution">
    <text evidence="12">The sequence shown here is derived from an EMBL/GenBank/DDBJ whole genome shotgun (WGS) entry which is preliminary data.</text>
</comment>
<keyword evidence="13" id="KW-1185">Reference proteome</keyword>
<evidence type="ECO:0000256" key="3">
    <source>
        <dbReference type="ARBA" id="ARBA00022525"/>
    </source>
</evidence>
<name>A0ABR0Y9K5_HUSHU</name>
<evidence type="ECO:0000256" key="6">
    <source>
        <dbReference type="ARBA" id="ARBA00022679"/>
    </source>
</evidence>
<dbReference type="PANTHER" id="PTHR10339:SF25">
    <property type="entry name" value="SECRETED EXOENZYME S"/>
    <property type="match status" value="1"/>
</dbReference>
<evidence type="ECO:0000256" key="5">
    <source>
        <dbReference type="ARBA" id="ARBA00022676"/>
    </source>
</evidence>
<evidence type="ECO:0000256" key="9">
    <source>
        <dbReference type="ARBA" id="ARBA00023026"/>
    </source>
</evidence>
<sequence>MTEECDEPKAILLDLAEDSLRDQYKDCTAEMSKKVYNNYLRSELNTEPFKSTWNEATKLCTNKGLFGSDNLEKEHIIAIYAYTMGGVKGQKKLNRVFNYQTKTGGRDYETFPFKSLHFFLTEAVRILKGKDEEKCRTVFRGTICEFEVQENTPVRFGQFTSTSLNKDIAKTFGTGTLFEIETCDGAYINKYSHFIGQNQEEVLIPPYETFKVVSKEGNVIQLKHMDYANDQNCLASKNRALSCYIFYA</sequence>
<dbReference type="Gene3D" id="3.90.176.10">
    <property type="entry name" value="Toxin ADP-ribosyltransferase, Chain A, domain 1"/>
    <property type="match status" value="1"/>
</dbReference>